<dbReference type="Proteomes" id="UP000188532">
    <property type="component" value="Unassembled WGS sequence"/>
</dbReference>
<sequence>MFYTLAVAAGELWPLSWSGWTAEGAGMLRELRVSEMRYRAVCVH</sequence>
<dbReference type="Proteomes" id="UP000189229">
    <property type="component" value="Unassembled WGS sequence"/>
</dbReference>
<evidence type="ECO:0000313" key="2">
    <source>
        <dbReference type="EMBL" id="OOK69481.1"/>
    </source>
</evidence>
<proteinExistence type="predicted"/>
<evidence type="ECO:0000313" key="3">
    <source>
        <dbReference type="Proteomes" id="UP000188532"/>
    </source>
</evidence>
<organism evidence="2 3">
    <name type="scientific">Mycobacterium kansasii</name>
    <dbReference type="NCBI Taxonomy" id="1768"/>
    <lineage>
        <taxon>Bacteria</taxon>
        <taxon>Bacillati</taxon>
        <taxon>Actinomycetota</taxon>
        <taxon>Actinomycetes</taxon>
        <taxon>Mycobacteriales</taxon>
        <taxon>Mycobacteriaceae</taxon>
        <taxon>Mycobacterium</taxon>
    </lineage>
</organism>
<evidence type="ECO:0000313" key="1">
    <source>
        <dbReference type="EMBL" id="OOK68942.1"/>
    </source>
</evidence>
<comment type="caution">
    <text evidence="2">The sequence shown here is derived from an EMBL/GenBank/DDBJ whole genome shotgun (WGS) entry which is preliminary data.</text>
</comment>
<accession>A0A1V3WT42</accession>
<dbReference type="EMBL" id="MVBM01000007">
    <property type="protein sequence ID" value="OOK68942.1"/>
    <property type="molecule type" value="Genomic_DNA"/>
</dbReference>
<dbReference type="EMBL" id="MVBN01000007">
    <property type="protein sequence ID" value="OOK69481.1"/>
    <property type="molecule type" value="Genomic_DNA"/>
</dbReference>
<gene>
    <name evidence="2" type="ORF">BZL29_6169</name>
    <name evidence="1" type="ORF">BZL30_7013</name>
</gene>
<reference evidence="3 4" key="1">
    <citation type="submission" date="2017-02" db="EMBL/GenBank/DDBJ databases">
        <title>Complete genome sequences of Mycobacterium kansasii strains isolated from rhesus macaques.</title>
        <authorList>
            <person name="Panda A."/>
            <person name="Nagaraj S."/>
            <person name="Zhao X."/>
            <person name="Tettelin H."/>
            <person name="Detolla L.J."/>
        </authorList>
    </citation>
    <scope>NUCLEOTIDE SEQUENCE [LARGE SCALE GENOMIC DNA]</scope>
    <source>
        <strain evidence="2 3">11-3469</strain>
        <strain evidence="1 4">11-3813</strain>
    </source>
</reference>
<dbReference type="AlphaFoldDB" id="A0A1V3WT42"/>
<name>A0A1V3WT42_MYCKA</name>
<evidence type="ECO:0000313" key="4">
    <source>
        <dbReference type="Proteomes" id="UP000189229"/>
    </source>
</evidence>
<protein>
    <submittedName>
        <fullName evidence="2">Uncharacterized protein</fullName>
    </submittedName>
</protein>